<dbReference type="InterPro" id="IPR014710">
    <property type="entry name" value="RmlC-like_jellyroll"/>
</dbReference>
<protein>
    <recommendedName>
        <fullName evidence="2">histidine kinase</fullName>
        <ecNumber evidence="2">2.7.13.3</ecNumber>
    </recommendedName>
</protein>
<keyword evidence="4" id="KW-0902">Two-component regulatory system</keyword>
<dbReference type="PANTHER" id="PTHR43065">
    <property type="entry name" value="SENSOR HISTIDINE KINASE"/>
    <property type="match status" value="1"/>
</dbReference>
<evidence type="ECO:0000256" key="4">
    <source>
        <dbReference type="ARBA" id="ARBA00023012"/>
    </source>
</evidence>
<dbReference type="OrthoDB" id="1931120at2"/>
<dbReference type="AlphaFoldDB" id="A0A1H0TQC0"/>
<dbReference type="PROSITE" id="PS50042">
    <property type="entry name" value="CNMP_BINDING_3"/>
    <property type="match status" value="1"/>
</dbReference>
<dbReference type="Pfam" id="PF02518">
    <property type="entry name" value="HATPase_c"/>
    <property type="match status" value="1"/>
</dbReference>
<dbReference type="InterPro" id="IPR000595">
    <property type="entry name" value="cNMP-bd_dom"/>
</dbReference>
<proteinExistence type="predicted"/>
<evidence type="ECO:0000313" key="7">
    <source>
        <dbReference type="EMBL" id="SDP56143.1"/>
    </source>
</evidence>
<evidence type="ECO:0000313" key="8">
    <source>
        <dbReference type="Proteomes" id="UP000199077"/>
    </source>
</evidence>
<dbReference type="CDD" id="cd00038">
    <property type="entry name" value="CAP_ED"/>
    <property type="match status" value="1"/>
</dbReference>
<dbReference type="InterPro" id="IPR004358">
    <property type="entry name" value="Sig_transdc_His_kin-like_C"/>
</dbReference>
<dbReference type="Pfam" id="PF00027">
    <property type="entry name" value="cNMP_binding"/>
    <property type="match status" value="1"/>
</dbReference>
<dbReference type="EC" id="2.7.13.3" evidence="2"/>
<dbReference type="SUPFAM" id="SSF55874">
    <property type="entry name" value="ATPase domain of HSP90 chaperone/DNA topoisomerase II/histidine kinase"/>
    <property type="match status" value="1"/>
</dbReference>
<dbReference type="RefSeq" id="WP_091786967.1">
    <property type="nucleotide sequence ID" value="NZ_LT629711.1"/>
</dbReference>
<dbReference type="PROSITE" id="PS50109">
    <property type="entry name" value="HIS_KIN"/>
    <property type="match status" value="1"/>
</dbReference>
<dbReference type="PANTHER" id="PTHR43065:SF48">
    <property type="entry name" value="HISTIDINE KINASE"/>
    <property type="match status" value="1"/>
</dbReference>
<dbReference type="EMBL" id="LT629711">
    <property type="protein sequence ID" value="SDP56143.1"/>
    <property type="molecule type" value="Genomic_DNA"/>
</dbReference>
<name>A0A1H0TQC0_9MICO</name>
<reference evidence="8" key="1">
    <citation type="submission" date="2016-10" db="EMBL/GenBank/DDBJ databases">
        <authorList>
            <person name="Varghese N."/>
            <person name="Submissions S."/>
        </authorList>
    </citation>
    <scope>NUCLEOTIDE SEQUENCE [LARGE SCALE GENOMIC DNA]</scope>
    <source>
        <strain evidence="8">DSM 22329</strain>
    </source>
</reference>
<evidence type="ECO:0000259" key="6">
    <source>
        <dbReference type="PROSITE" id="PS50109"/>
    </source>
</evidence>
<dbReference type="InterPro" id="IPR018490">
    <property type="entry name" value="cNMP-bd_dom_sf"/>
</dbReference>
<evidence type="ECO:0000256" key="2">
    <source>
        <dbReference type="ARBA" id="ARBA00012438"/>
    </source>
</evidence>
<dbReference type="InterPro" id="IPR036890">
    <property type="entry name" value="HATPase_C_sf"/>
</dbReference>
<keyword evidence="3 7" id="KW-0808">Transferase</keyword>
<feature type="domain" description="Cyclic nucleotide-binding" evidence="5">
    <location>
        <begin position="11"/>
        <end position="72"/>
    </location>
</feature>
<sequence length="480" mass="50906">MSAEELGRIALFDGLTAEQRDRLWSAGTEWSFGPGDVPFHEGHPADFWWVLLEGTLSLNRRVGAQETELGMMVNPGQWAGGFQAWDAHGVYLATARGVQPGRMLKVPAEALGDVAREWFPFGVHLIGGLVNTVRSIEAKARQRESLVALGTLAAGLAHEINNPASAATRAVDALDRASEALGSSLRRLGESGATAEQFVELDTLRRSLVARAAEPDAVAAADLEEELSDWLADHDVERDWVLAPPLAAAGADPAFLERAAGVLGTDQLAPGLEWMASSLAVDGLLGEIREATHRVSELVGSVRSYSQMDRSLVQRTDVTEGLESTLVMLGHKLRGGITVVRDYAPDLPMVEAIPGELNQVWTNLIDNAVDAMKGAGTLWITVRGSEERTGAATGEATGAATRGGVDVEIADDGPGVPDEVIAHAFEPFFTTKEVGKGTGLGLDISRRIVVERHGGEISLSPRSGGGAAVRVHVPLRPAEG</sequence>
<dbReference type="GO" id="GO:0000160">
    <property type="term" value="P:phosphorelay signal transduction system"/>
    <property type="evidence" value="ECO:0007669"/>
    <property type="project" value="UniProtKB-KW"/>
</dbReference>
<evidence type="ECO:0000259" key="5">
    <source>
        <dbReference type="PROSITE" id="PS50042"/>
    </source>
</evidence>
<keyword evidence="8" id="KW-1185">Reference proteome</keyword>
<accession>A0A1H0TQC0</accession>
<dbReference type="Gene3D" id="2.60.120.10">
    <property type="entry name" value="Jelly Rolls"/>
    <property type="match status" value="1"/>
</dbReference>
<evidence type="ECO:0000256" key="1">
    <source>
        <dbReference type="ARBA" id="ARBA00000085"/>
    </source>
</evidence>
<dbReference type="InterPro" id="IPR003594">
    <property type="entry name" value="HATPase_dom"/>
</dbReference>
<dbReference type="SMART" id="SM00387">
    <property type="entry name" value="HATPase_c"/>
    <property type="match status" value="1"/>
</dbReference>
<comment type="catalytic activity">
    <reaction evidence="1">
        <text>ATP + protein L-histidine = ADP + protein N-phospho-L-histidine.</text>
        <dbReference type="EC" id="2.7.13.3"/>
    </reaction>
</comment>
<dbReference type="SUPFAM" id="SSF51206">
    <property type="entry name" value="cAMP-binding domain-like"/>
    <property type="match status" value="1"/>
</dbReference>
<dbReference type="Gene3D" id="1.10.287.130">
    <property type="match status" value="1"/>
</dbReference>
<keyword evidence="3 7" id="KW-0418">Kinase</keyword>
<dbReference type="PRINTS" id="PR00344">
    <property type="entry name" value="BCTRLSENSOR"/>
</dbReference>
<organism evidence="7 8">
    <name type="scientific">Pedococcus dokdonensis</name>
    <dbReference type="NCBI Taxonomy" id="443156"/>
    <lineage>
        <taxon>Bacteria</taxon>
        <taxon>Bacillati</taxon>
        <taxon>Actinomycetota</taxon>
        <taxon>Actinomycetes</taxon>
        <taxon>Micrococcales</taxon>
        <taxon>Intrasporangiaceae</taxon>
        <taxon>Pedococcus</taxon>
    </lineage>
</organism>
<feature type="domain" description="Histidine kinase" evidence="6">
    <location>
        <begin position="288"/>
        <end position="477"/>
    </location>
</feature>
<dbReference type="Gene3D" id="3.30.565.10">
    <property type="entry name" value="Histidine kinase-like ATPase, C-terminal domain"/>
    <property type="match status" value="1"/>
</dbReference>
<dbReference type="InterPro" id="IPR005467">
    <property type="entry name" value="His_kinase_dom"/>
</dbReference>
<evidence type="ECO:0000256" key="3">
    <source>
        <dbReference type="ARBA" id="ARBA00022777"/>
    </source>
</evidence>
<dbReference type="STRING" id="443156.SAMN04489867_2928"/>
<gene>
    <name evidence="7" type="ORF">SAMN04489867_2928</name>
</gene>
<dbReference type="Proteomes" id="UP000199077">
    <property type="component" value="Chromosome I"/>
</dbReference>
<dbReference type="GO" id="GO:0004673">
    <property type="term" value="F:protein histidine kinase activity"/>
    <property type="evidence" value="ECO:0007669"/>
    <property type="project" value="UniProtKB-EC"/>
</dbReference>